<sequence length="317" mass="35075">MLAVFSIQVVQLSIFAAEGDKQPDFAKLFMRSERDYPPDGTHGPTPRALWVEAYKAHKAAGRIPSIPPAKKSENGLISYGPGIDGKSPEICSWTLDCRSPSDISNAPENMFGVSFDDGPADGTEVLMQFLTSQKQKATHFTIGKEGVSIKKDTNAFMSMVNADHDIGCHTWSHQYLTTMTDEQVLGELGWQLQIVYDLTQEVQLYLRPPFGDCDNRIRAIAKHVFGMEVVMWKSDTKDWCLNPGSESASVCQVADAPKNEDELAKSLIKLAKASKNPGLITLEHETSSKTVNGFIKAYQEFKNNGWDMVSAKNCFSL</sequence>
<evidence type="ECO:0000256" key="1">
    <source>
        <dbReference type="ARBA" id="ARBA00001941"/>
    </source>
</evidence>
<dbReference type="PROSITE" id="PS51677">
    <property type="entry name" value="NODB"/>
    <property type="match status" value="1"/>
</dbReference>
<protein>
    <recommendedName>
        <fullName evidence="9">chitin deacetylase</fullName>
        <ecNumber evidence="9">3.5.1.41</ecNumber>
    </recommendedName>
</protein>
<dbReference type="InterPro" id="IPR011330">
    <property type="entry name" value="Glyco_hydro/deAcase_b/a-brl"/>
</dbReference>
<keyword evidence="4" id="KW-0146">Chitin degradation</keyword>
<keyword evidence="7" id="KW-0449">Lipoprotein</keyword>
<dbReference type="InterPro" id="IPR002509">
    <property type="entry name" value="NODB_dom"/>
</dbReference>
<keyword evidence="3" id="KW-0472">Membrane</keyword>
<keyword evidence="3" id="KW-0325">Glycoprotein</keyword>
<dbReference type="GO" id="GO:0098552">
    <property type="term" value="C:side of membrane"/>
    <property type="evidence" value="ECO:0007669"/>
    <property type="project" value="UniProtKB-KW"/>
</dbReference>
<dbReference type="AlphaFoldDB" id="A0AAV0BJZ5"/>
<dbReference type="EC" id="3.5.1.41" evidence="9"/>
<evidence type="ECO:0000259" key="11">
    <source>
        <dbReference type="PROSITE" id="PS51677"/>
    </source>
</evidence>
<keyword evidence="6" id="KW-0170">Cobalt</keyword>
<comment type="catalytic activity">
    <reaction evidence="10">
        <text>[(1-&gt;4)-N-acetyl-beta-D-glucosaminyl](n) + n H2O = chitosan + n acetate</text>
        <dbReference type="Rhea" id="RHEA:10464"/>
        <dbReference type="Rhea" id="RHEA-COMP:9593"/>
        <dbReference type="Rhea" id="RHEA-COMP:9597"/>
        <dbReference type="ChEBI" id="CHEBI:15377"/>
        <dbReference type="ChEBI" id="CHEBI:17029"/>
        <dbReference type="ChEBI" id="CHEBI:30089"/>
        <dbReference type="ChEBI" id="CHEBI:57704"/>
        <dbReference type="EC" id="3.5.1.41"/>
    </reaction>
    <physiologicalReaction direction="left-to-right" evidence="10">
        <dbReference type="Rhea" id="RHEA:10465"/>
    </physiologicalReaction>
</comment>
<dbReference type="EMBL" id="CALTRL010005807">
    <property type="protein sequence ID" value="CAH7686645.1"/>
    <property type="molecule type" value="Genomic_DNA"/>
</dbReference>
<dbReference type="GO" id="GO:0006032">
    <property type="term" value="P:chitin catabolic process"/>
    <property type="evidence" value="ECO:0007669"/>
    <property type="project" value="UniProtKB-KW"/>
</dbReference>
<keyword evidence="13" id="KW-1185">Reference proteome</keyword>
<dbReference type="GO" id="GO:0005886">
    <property type="term" value="C:plasma membrane"/>
    <property type="evidence" value="ECO:0007669"/>
    <property type="project" value="UniProtKB-SubCell"/>
</dbReference>
<comment type="cofactor">
    <cofactor evidence="1">
        <name>Co(2+)</name>
        <dbReference type="ChEBI" id="CHEBI:48828"/>
    </cofactor>
</comment>
<evidence type="ECO:0000256" key="10">
    <source>
        <dbReference type="ARBA" id="ARBA00048494"/>
    </source>
</evidence>
<evidence type="ECO:0000256" key="7">
    <source>
        <dbReference type="ARBA" id="ARBA00023288"/>
    </source>
</evidence>
<evidence type="ECO:0000256" key="8">
    <source>
        <dbReference type="ARBA" id="ARBA00023326"/>
    </source>
</evidence>
<evidence type="ECO:0000313" key="13">
    <source>
        <dbReference type="Proteomes" id="UP001153365"/>
    </source>
</evidence>
<dbReference type="Pfam" id="PF01522">
    <property type="entry name" value="Polysacc_deac_1"/>
    <property type="match status" value="1"/>
</dbReference>
<reference evidence="12" key="1">
    <citation type="submission" date="2022-06" db="EMBL/GenBank/DDBJ databases">
        <authorList>
            <consortium name="SYNGENTA / RWTH Aachen University"/>
        </authorList>
    </citation>
    <scope>NUCLEOTIDE SEQUENCE</scope>
</reference>
<dbReference type="Proteomes" id="UP001153365">
    <property type="component" value="Unassembled WGS sequence"/>
</dbReference>
<dbReference type="PANTHER" id="PTHR10587">
    <property type="entry name" value="GLYCOSYL TRANSFERASE-RELATED"/>
    <property type="match status" value="1"/>
</dbReference>
<keyword evidence="8" id="KW-0624">Polysaccharide degradation</keyword>
<accession>A0AAV0BJZ5</accession>
<proteinExistence type="predicted"/>
<organism evidence="12 13">
    <name type="scientific">Phakopsora pachyrhizi</name>
    <name type="common">Asian soybean rust disease fungus</name>
    <dbReference type="NCBI Taxonomy" id="170000"/>
    <lineage>
        <taxon>Eukaryota</taxon>
        <taxon>Fungi</taxon>
        <taxon>Dikarya</taxon>
        <taxon>Basidiomycota</taxon>
        <taxon>Pucciniomycotina</taxon>
        <taxon>Pucciniomycetes</taxon>
        <taxon>Pucciniales</taxon>
        <taxon>Phakopsoraceae</taxon>
        <taxon>Phakopsora</taxon>
    </lineage>
</organism>
<dbReference type="SUPFAM" id="SSF88713">
    <property type="entry name" value="Glycoside hydrolase/deacetylase"/>
    <property type="match status" value="1"/>
</dbReference>
<evidence type="ECO:0000256" key="9">
    <source>
        <dbReference type="ARBA" id="ARBA00024056"/>
    </source>
</evidence>
<keyword evidence="3" id="KW-0336">GPI-anchor</keyword>
<dbReference type="GO" id="GO:0009272">
    <property type="term" value="P:fungal-type cell wall biogenesis"/>
    <property type="evidence" value="ECO:0007669"/>
    <property type="project" value="UniProtKB-ARBA"/>
</dbReference>
<evidence type="ECO:0000256" key="5">
    <source>
        <dbReference type="ARBA" id="ARBA00023277"/>
    </source>
</evidence>
<dbReference type="GO" id="GO:0004099">
    <property type="term" value="F:chitin deacetylase activity"/>
    <property type="evidence" value="ECO:0007669"/>
    <property type="project" value="UniProtKB-EC"/>
</dbReference>
<dbReference type="PANTHER" id="PTHR10587:SF135">
    <property type="entry name" value="CHITIN DEACETYLASE 3"/>
    <property type="match status" value="1"/>
</dbReference>
<comment type="caution">
    <text evidence="12">The sequence shown here is derived from an EMBL/GenBank/DDBJ whole genome shotgun (WGS) entry which is preliminary data.</text>
</comment>
<gene>
    <name evidence="12" type="ORF">PPACK8108_LOCUS21325</name>
</gene>
<name>A0AAV0BJZ5_PHAPC</name>
<evidence type="ECO:0000256" key="4">
    <source>
        <dbReference type="ARBA" id="ARBA00023024"/>
    </source>
</evidence>
<keyword evidence="5" id="KW-0119">Carbohydrate metabolism</keyword>
<evidence type="ECO:0000313" key="12">
    <source>
        <dbReference type="EMBL" id="CAH7686645.1"/>
    </source>
</evidence>
<feature type="domain" description="NodB homology" evidence="11">
    <location>
        <begin position="109"/>
        <end position="309"/>
    </location>
</feature>
<evidence type="ECO:0000256" key="6">
    <source>
        <dbReference type="ARBA" id="ARBA00023285"/>
    </source>
</evidence>
<dbReference type="GO" id="GO:0000272">
    <property type="term" value="P:polysaccharide catabolic process"/>
    <property type="evidence" value="ECO:0007669"/>
    <property type="project" value="UniProtKB-KW"/>
</dbReference>
<evidence type="ECO:0000256" key="2">
    <source>
        <dbReference type="ARBA" id="ARBA00004609"/>
    </source>
</evidence>
<comment type="subcellular location">
    <subcellularLocation>
        <location evidence="2">Cell membrane</location>
        <topology evidence="2">Lipid-anchor</topology>
        <topology evidence="2">GPI-anchor</topology>
    </subcellularLocation>
</comment>
<dbReference type="InterPro" id="IPR050248">
    <property type="entry name" value="Polysacc_deacetylase_ArnD"/>
</dbReference>
<evidence type="ECO:0000256" key="3">
    <source>
        <dbReference type="ARBA" id="ARBA00022622"/>
    </source>
</evidence>
<dbReference type="Gene3D" id="3.20.20.370">
    <property type="entry name" value="Glycoside hydrolase/deacetylase"/>
    <property type="match status" value="1"/>
</dbReference>